<dbReference type="InterPro" id="IPR016181">
    <property type="entry name" value="Acyl_CoA_acyltransferase"/>
</dbReference>
<dbReference type="EMBL" id="JABFOQ010000027">
    <property type="protein sequence ID" value="NOJ76259.1"/>
    <property type="molecule type" value="Genomic_DNA"/>
</dbReference>
<evidence type="ECO:0000313" key="2">
    <source>
        <dbReference type="EMBL" id="NOJ76259.1"/>
    </source>
</evidence>
<organism evidence="2 3">
    <name type="scientific">Empedobacter stercoris</name>
    <dbReference type="NCBI Taxonomy" id="1628248"/>
    <lineage>
        <taxon>Bacteria</taxon>
        <taxon>Pseudomonadati</taxon>
        <taxon>Bacteroidota</taxon>
        <taxon>Flavobacteriia</taxon>
        <taxon>Flavobacteriales</taxon>
        <taxon>Weeksellaceae</taxon>
        <taxon>Empedobacter</taxon>
    </lineage>
</organism>
<evidence type="ECO:0000259" key="1">
    <source>
        <dbReference type="PROSITE" id="PS51186"/>
    </source>
</evidence>
<sequence>MKYLPTLETERLIIRPITMDDLHDFYEMDSQPEVHVYLKAEPVKTIEQTRQIIEDLQRQYDELGHGRLAVVVKETGKMIGWTGFKYIIEEEAMNNRYDFIDIGYRYRKEAWGKGYATEAAEACMDYYKKNMSHIQLNAITHVDNEGSRKVLEKIGFEVTETFHFDIWELDCYWYELKQGE</sequence>
<dbReference type="InterPro" id="IPR051531">
    <property type="entry name" value="N-acetyltransferase"/>
</dbReference>
<dbReference type="InterPro" id="IPR000182">
    <property type="entry name" value="GNAT_dom"/>
</dbReference>
<comment type="caution">
    <text evidence="2">The sequence shown here is derived from an EMBL/GenBank/DDBJ whole genome shotgun (WGS) entry which is preliminary data.</text>
</comment>
<dbReference type="SUPFAM" id="SSF55729">
    <property type="entry name" value="Acyl-CoA N-acyltransferases (Nat)"/>
    <property type="match status" value="1"/>
</dbReference>
<dbReference type="Gene3D" id="3.40.630.30">
    <property type="match status" value="1"/>
</dbReference>
<reference evidence="2 3" key="1">
    <citation type="submission" date="2020-05" db="EMBL/GenBank/DDBJ databases">
        <title>Tigecycline resistant gene in Empedobacter stercoris.</title>
        <authorList>
            <person name="Chen Y."/>
            <person name="Cheng Y."/>
            <person name="Zhou K."/>
        </authorList>
    </citation>
    <scope>NUCLEOTIDE SEQUENCE [LARGE SCALE GENOMIC DNA]</scope>
    <source>
        <strain evidence="2 3">ES202</strain>
    </source>
</reference>
<proteinExistence type="predicted"/>
<dbReference type="RefSeq" id="WP_171623553.1">
    <property type="nucleotide sequence ID" value="NZ_CP053698.1"/>
</dbReference>
<protein>
    <submittedName>
        <fullName evidence="2">GNAT family N-acetyltransferase</fullName>
    </submittedName>
</protein>
<gene>
    <name evidence="2" type="ORF">HMH06_10525</name>
</gene>
<name>A0ABX1WP11_9FLAO</name>
<dbReference type="Pfam" id="PF13302">
    <property type="entry name" value="Acetyltransf_3"/>
    <property type="match status" value="1"/>
</dbReference>
<dbReference type="PANTHER" id="PTHR43792:SF16">
    <property type="entry name" value="N-ACETYLTRANSFERASE DOMAIN-CONTAINING PROTEIN"/>
    <property type="match status" value="1"/>
</dbReference>
<evidence type="ECO:0000313" key="3">
    <source>
        <dbReference type="Proteomes" id="UP000580344"/>
    </source>
</evidence>
<accession>A0ABX1WP11</accession>
<dbReference type="PANTHER" id="PTHR43792">
    <property type="entry name" value="GNAT FAMILY, PUTATIVE (AFU_ORTHOLOGUE AFUA_3G00765)-RELATED-RELATED"/>
    <property type="match status" value="1"/>
</dbReference>
<dbReference type="PROSITE" id="PS51186">
    <property type="entry name" value="GNAT"/>
    <property type="match status" value="1"/>
</dbReference>
<dbReference type="Proteomes" id="UP000580344">
    <property type="component" value="Unassembled WGS sequence"/>
</dbReference>
<keyword evidence="3" id="KW-1185">Reference proteome</keyword>
<feature type="domain" description="N-acetyltransferase" evidence="1">
    <location>
        <begin position="12"/>
        <end position="179"/>
    </location>
</feature>